<name>A0A095Z3H2_9BURK</name>
<protein>
    <recommendedName>
        <fullName evidence="1">DUF551 domain-containing protein</fullName>
    </recommendedName>
</protein>
<dbReference type="EMBL" id="JRNI01000043">
    <property type="protein sequence ID" value="KGF29193.1"/>
    <property type="molecule type" value="Genomic_DNA"/>
</dbReference>
<comment type="caution">
    <text evidence="2">The sequence shown here is derived from an EMBL/GenBank/DDBJ whole genome shotgun (WGS) entry which is preliminary data.</text>
</comment>
<dbReference type="Pfam" id="PF04448">
    <property type="entry name" value="DUF551"/>
    <property type="match status" value="1"/>
</dbReference>
<sequence length="92" mass="10577">MNIRKLEDFSKEELIELIKQEREACAQLVPISVDERLPEAMGERNPWSDDVIVYTESGDCHVGCFVGGDWIDHHGFDIENPTHWLPIPEIES</sequence>
<dbReference type="InterPro" id="IPR007539">
    <property type="entry name" value="DUF551"/>
</dbReference>
<evidence type="ECO:0000313" key="2">
    <source>
        <dbReference type="EMBL" id="KGF29193.1"/>
    </source>
</evidence>
<gene>
    <name evidence="2" type="ORF">HMPREF2130_09035</name>
</gene>
<dbReference type="Proteomes" id="UP000029629">
    <property type="component" value="Unassembled WGS sequence"/>
</dbReference>
<proteinExistence type="predicted"/>
<evidence type="ECO:0000259" key="1">
    <source>
        <dbReference type="Pfam" id="PF04448"/>
    </source>
</evidence>
<dbReference type="AlphaFoldDB" id="A0A095Z3H2"/>
<keyword evidence="3" id="KW-1185">Reference proteome</keyword>
<dbReference type="RefSeq" id="WP_036560190.1">
    <property type="nucleotide sequence ID" value="NZ_JRNI01000043.1"/>
</dbReference>
<evidence type="ECO:0000313" key="3">
    <source>
        <dbReference type="Proteomes" id="UP000029629"/>
    </source>
</evidence>
<organism evidence="2 3">
    <name type="scientific">Oligella urethralis DNF00040</name>
    <dbReference type="NCBI Taxonomy" id="1401065"/>
    <lineage>
        <taxon>Bacteria</taxon>
        <taxon>Pseudomonadati</taxon>
        <taxon>Pseudomonadota</taxon>
        <taxon>Betaproteobacteria</taxon>
        <taxon>Burkholderiales</taxon>
        <taxon>Alcaligenaceae</taxon>
        <taxon>Oligella</taxon>
    </lineage>
</organism>
<accession>A0A095Z3H2</accession>
<reference evidence="2 3" key="1">
    <citation type="submission" date="2014-07" db="EMBL/GenBank/DDBJ databases">
        <authorList>
            <person name="McCorrison J."/>
            <person name="Sanka R."/>
            <person name="Torralba M."/>
            <person name="Gillis M."/>
            <person name="Haft D.H."/>
            <person name="Methe B."/>
            <person name="Sutton G."/>
            <person name="Nelson K.E."/>
        </authorList>
    </citation>
    <scope>NUCLEOTIDE SEQUENCE [LARGE SCALE GENOMIC DNA]</scope>
    <source>
        <strain evidence="2 3">DNF00040</strain>
    </source>
</reference>
<feature type="domain" description="DUF551" evidence="1">
    <location>
        <begin position="31"/>
        <end position="89"/>
    </location>
</feature>